<reference evidence="1 2" key="1">
    <citation type="submission" date="2024-06" db="EMBL/GenBank/DDBJ databases">
        <title>Caproicibacterium argilliputei sp. nov, a novel caproic acid producing anaerobic bacterium isolated from pit mud.</title>
        <authorList>
            <person name="Xia S."/>
        </authorList>
    </citation>
    <scope>NUCLEOTIDE SEQUENCE [LARGE SCALE GENOMIC DNA]</scope>
    <source>
        <strain evidence="1 2">ZCY20-5</strain>
    </source>
</reference>
<evidence type="ECO:0000313" key="2">
    <source>
        <dbReference type="Proteomes" id="UP001300604"/>
    </source>
</evidence>
<dbReference type="KEGG" id="carl:PXC00_03900"/>
<sequence length="153" mass="17785">MPILKIRWNTGNMSVDLNQILLMEAPKVKRLFKLMRTSDCRIDKFYGADVDKELLRYLNEQAHTDLTAAEQCKEIVRENLGFYATLKPGLTTSELKQACAFVRKAVSKQGSKSNAMQRVRETENYLKTACKMERNAEKYDRIIKTYKDVMHIE</sequence>
<dbReference type="RefSeq" id="WP_275846828.1">
    <property type="nucleotide sequence ID" value="NZ_CP135996.1"/>
</dbReference>
<reference evidence="2" key="3">
    <citation type="submission" date="2024-06" db="EMBL/GenBank/DDBJ databases">
        <authorList>
            <person name="Zeng C."/>
        </authorList>
    </citation>
    <scope>NUCLEOTIDE SEQUENCE [LARGE SCALE GENOMIC DNA]</scope>
    <source>
        <strain evidence="2">ZCY20-5</strain>
    </source>
</reference>
<dbReference type="Proteomes" id="UP001300604">
    <property type="component" value="Chromosome"/>
</dbReference>
<name>A0AA97H1Z5_9FIRM</name>
<dbReference type="EMBL" id="CP135996">
    <property type="protein sequence ID" value="WOC33031.1"/>
    <property type="molecule type" value="Genomic_DNA"/>
</dbReference>
<dbReference type="AlphaFoldDB" id="A0AA97H1Z5"/>
<protein>
    <submittedName>
        <fullName evidence="1">Uncharacterized protein</fullName>
    </submittedName>
</protein>
<accession>A0AA97H1Z5</accession>
<keyword evidence="2" id="KW-1185">Reference proteome</keyword>
<proteinExistence type="predicted"/>
<reference evidence="2" key="2">
    <citation type="submission" date="2024-06" db="EMBL/GenBank/DDBJ databases">
        <title>Caproicibacterium argilliputei sp. nov, a novel caproic acid producing anaerobic bacterium isolated from pit mud.</title>
        <authorList>
            <person name="Zeng C."/>
        </authorList>
    </citation>
    <scope>NUCLEOTIDE SEQUENCE [LARGE SCALE GENOMIC DNA]</scope>
    <source>
        <strain evidence="2">ZCY20-5</strain>
    </source>
</reference>
<evidence type="ECO:0000313" key="1">
    <source>
        <dbReference type="EMBL" id="WOC33031.1"/>
    </source>
</evidence>
<organism evidence="1 2">
    <name type="scientific">Caproicibacterium argilliputei</name>
    <dbReference type="NCBI Taxonomy" id="3030016"/>
    <lineage>
        <taxon>Bacteria</taxon>
        <taxon>Bacillati</taxon>
        <taxon>Bacillota</taxon>
        <taxon>Clostridia</taxon>
        <taxon>Eubacteriales</taxon>
        <taxon>Oscillospiraceae</taxon>
        <taxon>Caproicibacterium</taxon>
    </lineage>
</organism>
<gene>
    <name evidence="1" type="ORF">PXC00_03900</name>
</gene>